<dbReference type="Pfam" id="PF13487">
    <property type="entry name" value="HD_5"/>
    <property type="match status" value="1"/>
</dbReference>
<evidence type="ECO:0000259" key="1">
    <source>
        <dbReference type="PROSITE" id="PS51831"/>
    </source>
</evidence>
<dbReference type="OrthoDB" id="9804747at2"/>
<evidence type="ECO:0000313" key="4">
    <source>
        <dbReference type="Proteomes" id="UP000279029"/>
    </source>
</evidence>
<dbReference type="InterPro" id="IPR037522">
    <property type="entry name" value="HD_GYP_dom"/>
</dbReference>
<organism evidence="3 4">
    <name type="scientific">Petrocella atlantisensis</name>
    <dbReference type="NCBI Taxonomy" id="2173034"/>
    <lineage>
        <taxon>Bacteria</taxon>
        <taxon>Bacillati</taxon>
        <taxon>Bacillota</taxon>
        <taxon>Clostridia</taxon>
        <taxon>Lachnospirales</taxon>
        <taxon>Vallitaleaceae</taxon>
        <taxon>Petrocella</taxon>
    </lineage>
</organism>
<name>A0A3P7RXA1_9FIRM</name>
<evidence type="ECO:0000259" key="2">
    <source>
        <dbReference type="PROSITE" id="PS51832"/>
    </source>
</evidence>
<protein>
    <submittedName>
        <fullName evidence="3">Metal dependent phosphohydrolase</fullName>
    </submittedName>
</protein>
<dbReference type="KEGG" id="cbar:PATL70BA_1398"/>
<dbReference type="GO" id="GO:0016787">
    <property type="term" value="F:hydrolase activity"/>
    <property type="evidence" value="ECO:0007669"/>
    <property type="project" value="UniProtKB-KW"/>
</dbReference>
<dbReference type="CDD" id="cd00077">
    <property type="entry name" value="HDc"/>
    <property type="match status" value="1"/>
</dbReference>
<dbReference type="Proteomes" id="UP000279029">
    <property type="component" value="Chromosome"/>
</dbReference>
<dbReference type="InterPro" id="IPR006675">
    <property type="entry name" value="HDIG_dom"/>
</dbReference>
<dbReference type="PANTHER" id="PTHR43155:SF2">
    <property type="entry name" value="CYCLIC DI-GMP PHOSPHODIESTERASE PA4108"/>
    <property type="match status" value="1"/>
</dbReference>
<sequence>MKMFEFTNYIPKLVDPSIALDGSTKEHCKNVMIYAERLGRSLGYLDIEKLKYAAYFHDIGKLNIPEEILSKPSKLTEEEYEIIKKHPQIGYEYLNGIGVEEIQDTALYHHERMDGEGYPMGFYGDQIPVEARIVAIADVYDALTSDRPYREAMCHEDAIRLMKNDKGAFDQKYLVCFINTFEYDMIE</sequence>
<gene>
    <name evidence="3" type="ORF">PATL70BA_1398</name>
</gene>
<dbReference type="AlphaFoldDB" id="A0A3P7RXA1"/>
<dbReference type="PROSITE" id="PS51832">
    <property type="entry name" value="HD_GYP"/>
    <property type="match status" value="1"/>
</dbReference>
<dbReference type="Gene3D" id="1.10.3210.10">
    <property type="entry name" value="Hypothetical protein af1432"/>
    <property type="match status" value="1"/>
</dbReference>
<dbReference type="InterPro" id="IPR006674">
    <property type="entry name" value="HD_domain"/>
</dbReference>
<evidence type="ECO:0000313" key="3">
    <source>
        <dbReference type="EMBL" id="VDN47282.1"/>
    </source>
</evidence>
<dbReference type="NCBIfam" id="TIGR00277">
    <property type="entry name" value="HDIG"/>
    <property type="match status" value="1"/>
</dbReference>
<dbReference type="PANTHER" id="PTHR43155">
    <property type="entry name" value="CYCLIC DI-GMP PHOSPHODIESTERASE PA4108-RELATED"/>
    <property type="match status" value="1"/>
</dbReference>
<dbReference type="RefSeq" id="WP_125136620.1">
    <property type="nucleotide sequence ID" value="NZ_LR130778.1"/>
</dbReference>
<reference evidence="3 4" key="1">
    <citation type="submission" date="2018-09" db="EMBL/GenBank/DDBJ databases">
        <authorList>
            <person name="Postec A."/>
        </authorList>
    </citation>
    <scope>NUCLEOTIDE SEQUENCE [LARGE SCALE GENOMIC DNA]</scope>
    <source>
        <strain evidence="3">70B-A</strain>
    </source>
</reference>
<dbReference type="InterPro" id="IPR003607">
    <property type="entry name" value="HD/PDEase_dom"/>
</dbReference>
<proteinExistence type="predicted"/>
<dbReference type="PROSITE" id="PS51831">
    <property type="entry name" value="HD"/>
    <property type="match status" value="1"/>
</dbReference>
<dbReference type="EMBL" id="LR130778">
    <property type="protein sequence ID" value="VDN47282.1"/>
    <property type="molecule type" value="Genomic_DNA"/>
</dbReference>
<feature type="domain" description="HD-GYP" evidence="2">
    <location>
        <begin position="2"/>
        <end position="187"/>
    </location>
</feature>
<dbReference type="SMART" id="SM00471">
    <property type="entry name" value="HDc"/>
    <property type="match status" value="1"/>
</dbReference>
<accession>A0A3P7RXA1</accession>
<dbReference type="SUPFAM" id="SSF109604">
    <property type="entry name" value="HD-domain/PDEase-like"/>
    <property type="match status" value="1"/>
</dbReference>
<feature type="domain" description="HD" evidence="1">
    <location>
        <begin position="24"/>
        <end position="143"/>
    </location>
</feature>
<keyword evidence="3" id="KW-0378">Hydrolase</keyword>
<keyword evidence="4" id="KW-1185">Reference proteome</keyword>